<dbReference type="Proteomes" id="UP000268658">
    <property type="component" value="Chromosome"/>
</dbReference>
<name>A0A448PNV4_ACTVI</name>
<feature type="compositionally biased region" description="Low complexity" evidence="1">
    <location>
        <begin position="55"/>
        <end position="85"/>
    </location>
</feature>
<feature type="compositionally biased region" description="Acidic residues" evidence="1">
    <location>
        <begin position="384"/>
        <end position="394"/>
    </location>
</feature>
<protein>
    <submittedName>
        <fullName evidence="2">Protein of uncharacterized function (DUF3027)</fullName>
    </submittedName>
</protein>
<organism evidence="2 3">
    <name type="scientific">Actinomyces viscosus</name>
    <dbReference type="NCBI Taxonomy" id="1656"/>
    <lineage>
        <taxon>Bacteria</taxon>
        <taxon>Bacillati</taxon>
        <taxon>Actinomycetota</taxon>
        <taxon>Actinomycetes</taxon>
        <taxon>Actinomycetales</taxon>
        <taxon>Actinomycetaceae</taxon>
        <taxon>Actinomyces</taxon>
    </lineage>
</organism>
<feature type="region of interest" description="Disordered" evidence="1">
    <location>
        <begin position="558"/>
        <end position="577"/>
    </location>
</feature>
<reference evidence="2 3" key="1">
    <citation type="submission" date="2018-12" db="EMBL/GenBank/DDBJ databases">
        <authorList>
            <consortium name="Pathogen Informatics"/>
        </authorList>
    </citation>
    <scope>NUCLEOTIDE SEQUENCE [LARGE SCALE GENOMIC DNA]</scope>
    <source>
        <strain evidence="2 3">NCTC10951</strain>
    </source>
</reference>
<feature type="compositionally biased region" description="Low complexity" evidence="1">
    <location>
        <begin position="442"/>
        <end position="470"/>
    </location>
</feature>
<evidence type="ECO:0000313" key="2">
    <source>
        <dbReference type="EMBL" id="VEI18181.1"/>
    </source>
</evidence>
<evidence type="ECO:0000313" key="3">
    <source>
        <dbReference type="Proteomes" id="UP000268658"/>
    </source>
</evidence>
<feature type="compositionally biased region" description="Basic and acidic residues" evidence="1">
    <location>
        <begin position="505"/>
        <end position="514"/>
    </location>
</feature>
<dbReference type="Pfam" id="PF11228">
    <property type="entry name" value="DUF3027"/>
    <property type="match status" value="1"/>
</dbReference>
<dbReference type="InterPro" id="IPR021391">
    <property type="entry name" value="DUF3027"/>
</dbReference>
<feature type="region of interest" description="Disordered" evidence="1">
    <location>
        <begin position="48"/>
        <end position="114"/>
    </location>
</feature>
<accession>A0A448PNV4</accession>
<feature type="region of interest" description="Disordered" evidence="1">
    <location>
        <begin position="592"/>
        <end position="615"/>
    </location>
</feature>
<proteinExistence type="predicted"/>
<dbReference type="AlphaFoldDB" id="A0A448PNV4"/>
<gene>
    <name evidence="2" type="ORF">NCTC10951_02572</name>
</gene>
<feature type="compositionally biased region" description="Basic residues" evidence="1">
    <location>
        <begin position="475"/>
        <end position="495"/>
    </location>
</feature>
<sequence>MLSGTVPRLLAPGLLVMALTDVGVPRPTHAGQGSFRCLPYTGRVTDTIDSHTDASGEPSTEAGSGSGSSARTATATLERPATAPASPYPIPAPVPRAGALPTPSEQAQAAKDKTLTSPAAVELARRALEEITGPITVGEYLAAAPSAERLVTHLFDCTLSGYHGWHWAVTLSRVPRSRTATVCEMELLPGEDALLAPAWIPWADRLEPGDVTRSDRLPRKEADERLEPGWEATGEDADAVAVDQLDLSRPRVLSAQGVSSAAERWYGGDHGPDAEGVRKAHATCSTCGFFLPMAGALRAIFGVCANEWATDDGSVVSLDHGCGAHSETDLPDQGPEWPINPSRVDDHLMVPLSTNGLDLREGRTIAELAAQQPDDGSDVKNDSNESDDADDEVKDSDSTPAPDSEAEPSAPSAQDTGRSVDAANDGSDSDSVTAAEGIEGTAAIDGASDSDSASSGAEASASSAEAQAAETPSKTKGKSAAKRTRRTSSSTKRRRGTADSSDETATDRSSRGLDLDIEELAKTAAAAASVSSAPDAAGTAGGPTSPADDVLSAVVEAASAPASAGSGDTPSERAASARAAVAGLSLALGIDVPQEGGSADAPDDENADADVHHAPRTLAELEAILPNRS</sequence>
<feature type="compositionally biased region" description="Low complexity" evidence="1">
    <location>
        <begin position="522"/>
        <end position="553"/>
    </location>
</feature>
<dbReference type="KEGG" id="avc:NCTC10951_02572"/>
<feature type="region of interest" description="Disordered" evidence="1">
    <location>
        <begin position="369"/>
        <end position="553"/>
    </location>
</feature>
<evidence type="ECO:0000256" key="1">
    <source>
        <dbReference type="SAM" id="MobiDB-lite"/>
    </source>
</evidence>
<feature type="compositionally biased region" description="Low complexity" evidence="1">
    <location>
        <begin position="398"/>
        <end position="413"/>
    </location>
</feature>
<dbReference type="EMBL" id="LR134477">
    <property type="protein sequence ID" value="VEI18181.1"/>
    <property type="molecule type" value="Genomic_DNA"/>
</dbReference>